<dbReference type="EMBL" id="BDDD01001946">
    <property type="protein sequence ID" value="GAV79252.1"/>
    <property type="molecule type" value="Genomic_DNA"/>
</dbReference>
<protein>
    <submittedName>
        <fullName evidence="1">Uncharacterized protein</fullName>
    </submittedName>
</protein>
<dbReference type="Proteomes" id="UP000187406">
    <property type="component" value="Unassembled WGS sequence"/>
</dbReference>
<keyword evidence="2" id="KW-1185">Reference proteome</keyword>
<comment type="caution">
    <text evidence="1">The sequence shown here is derived from an EMBL/GenBank/DDBJ whole genome shotgun (WGS) entry which is preliminary data.</text>
</comment>
<reference evidence="2" key="1">
    <citation type="submission" date="2016-04" db="EMBL/GenBank/DDBJ databases">
        <title>Cephalotus genome sequencing.</title>
        <authorList>
            <person name="Fukushima K."/>
            <person name="Hasebe M."/>
            <person name="Fang X."/>
        </authorList>
    </citation>
    <scope>NUCLEOTIDE SEQUENCE [LARGE SCALE GENOMIC DNA]</scope>
    <source>
        <strain evidence="2">cv. St1</strain>
    </source>
</reference>
<name>A0A1Q3CGK7_CEPFO</name>
<organism evidence="1 2">
    <name type="scientific">Cephalotus follicularis</name>
    <name type="common">Albany pitcher plant</name>
    <dbReference type="NCBI Taxonomy" id="3775"/>
    <lineage>
        <taxon>Eukaryota</taxon>
        <taxon>Viridiplantae</taxon>
        <taxon>Streptophyta</taxon>
        <taxon>Embryophyta</taxon>
        <taxon>Tracheophyta</taxon>
        <taxon>Spermatophyta</taxon>
        <taxon>Magnoliopsida</taxon>
        <taxon>eudicotyledons</taxon>
        <taxon>Gunneridae</taxon>
        <taxon>Pentapetalae</taxon>
        <taxon>rosids</taxon>
        <taxon>fabids</taxon>
        <taxon>Oxalidales</taxon>
        <taxon>Cephalotaceae</taxon>
        <taxon>Cephalotus</taxon>
    </lineage>
</organism>
<gene>
    <name evidence="1" type="ORF">CFOL_v3_22717</name>
</gene>
<sequence>MLMPIRWLHGAELTVEQESHFVAAFFQNLFRAMRCMLTLAFNGMSNVVDVILHLCFNQQTDALLYCSLILAGPWYQQTDALLYCSLILEGPWYQQTDALLYCSIILAGPWYQQTNALLYCSLILAGPWSVDPNRDPCPYCGLISKSTRIILAVK</sequence>
<evidence type="ECO:0000313" key="1">
    <source>
        <dbReference type="EMBL" id="GAV79252.1"/>
    </source>
</evidence>
<accession>A0A1Q3CGK7</accession>
<evidence type="ECO:0000313" key="2">
    <source>
        <dbReference type="Proteomes" id="UP000187406"/>
    </source>
</evidence>
<proteinExistence type="predicted"/>
<dbReference type="InParanoid" id="A0A1Q3CGK7"/>
<dbReference type="AlphaFoldDB" id="A0A1Q3CGK7"/>